<dbReference type="Proteomes" id="UP000094527">
    <property type="component" value="Unassembled WGS sequence"/>
</dbReference>
<evidence type="ECO:0000256" key="1">
    <source>
        <dbReference type="ARBA" id="ARBA00022448"/>
    </source>
</evidence>
<evidence type="ECO:0000256" key="3">
    <source>
        <dbReference type="ARBA" id="ARBA00023121"/>
    </source>
</evidence>
<keyword evidence="1" id="KW-0813">Transport</keyword>
<comment type="caution">
    <text evidence="6">The sequence shown here is derived from an EMBL/GenBank/DDBJ whole genome shotgun (WGS) entry which is preliminary data.</text>
</comment>
<evidence type="ECO:0000256" key="2">
    <source>
        <dbReference type="ARBA" id="ARBA00023055"/>
    </source>
</evidence>
<dbReference type="PROSITE" id="PS50003">
    <property type="entry name" value="PH_DOMAIN"/>
    <property type="match status" value="1"/>
</dbReference>
<dbReference type="GO" id="GO:0006869">
    <property type="term" value="P:lipid transport"/>
    <property type="evidence" value="ECO:0007669"/>
    <property type="project" value="UniProtKB-KW"/>
</dbReference>
<dbReference type="FunFam" id="2.30.29.30:FF:000154">
    <property type="entry name" value="Oxysterol-binding protein"/>
    <property type="match status" value="1"/>
</dbReference>
<proteinExistence type="predicted"/>
<evidence type="ECO:0000313" key="6">
    <source>
        <dbReference type="EMBL" id="ODM98093.1"/>
    </source>
</evidence>
<feature type="domain" description="PH" evidence="5">
    <location>
        <begin position="11"/>
        <end position="111"/>
    </location>
</feature>
<accession>A0A1D2MYH3</accession>
<dbReference type="PANTHER" id="PTHR10972:SF141">
    <property type="entry name" value="OXYSTEROL-BINDING PROTEIN"/>
    <property type="match status" value="1"/>
</dbReference>
<dbReference type="InterPro" id="IPR000648">
    <property type="entry name" value="Oxysterol-bd"/>
</dbReference>
<dbReference type="Gene3D" id="2.30.29.30">
    <property type="entry name" value="Pleckstrin-homology domain (PH domain)/Phosphotyrosine-binding domain (PTB)"/>
    <property type="match status" value="1"/>
</dbReference>
<dbReference type="OMA" id="LNRMINQ"/>
<dbReference type="GO" id="GO:0032934">
    <property type="term" value="F:sterol binding"/>
    <property type="evidence" value="ECO:0007669"/>
    <property type="project" value="TreeGrafter"/>
</dbReference>
<keyword evidence="7" id="KW-1185">Reference proteome</keyword>
<dbReference type="Pfam" id="PF00169">
    <property type="entry name" value="PH"/>
    <property type="match status" value="1"/>
</dbReference>
<dbReference type="SMART" id="SM00233">
    <property type="entry name" value="PH"/>
    <property type="match status" value="1"/>
</dbReference>
<protein>
    <submittedName>
        <fullName evidence="6">Oxysterol-binding protein-related protein 11</fullName>
    </submittedName>
</protein>
<evidence type="ECO:0000313" key="7">
    <source>
        <dbReference type="Proteomes" id="UP000094527"/>
    </source>
</evidence>
<dbReference type="SUPFAM" id="SSF50729">
    <property type="entry name" value="PH domain-like"/>
    <property type="match status" value="1"/>
</dbReference>
<dbReference type="STRING" id="48709.A0A1D2MYH3"/>
<keyword evidence="3" id="KW-0446">Lipid-binding</keyword>
<evidence type="ECO:0000259" key="5">
    <source>
        <dbReference type="PROSITE" id="PS50003"/>
    </source>
</evidence>
<dbReference type="GO" id="GO:0005829">
    <property type="term" value="C:cytosol"/>
    <property type="evidence" value="ECO:0007669"/>
    <property type="project" value="TreeGrafter"/>
</dbReference>
<dbReference type="PANTHER" id="PTHR10972">
    <property type="entry name" value="OXYSTEROL-BINDING PROTEIN-RELATED"/>
    <property type="match status" value="1"/>
</dbReference>
<name>A0A1D2MYH3_ORCCI</name>
<dbReference type="EMBL" id="LJIJ01000382">
    <property type="protein sequence ID" value="ODM98093.1"/>
    <property type="molecule type" value="Genomic_DNA"/>
</dbReference>
<dbReference type="OrthoDB" id="48057at2759"/>
<dbReference type="InterPro" id="IPR001849">
    <property type="entry name" value="PH_domain"/>
</dbReference>
<evidence type="ECO:0000256" key="4">
    <source>
        <dbReference type="SAM" id="MobiDB-lite"/>
    </source>
</evidence>
<gene>
    <name evidence="6" type="ORF">Ocin01_08589</name>
</gene>
<organism evidence="6 7">
    <name type="scientific">Orchesella cincta</name>
    <name type="common">Springtail</name>
    <name type="synonym">Podura cincta</name>
    <dbReference type="NCBI Taxonomy" id="48709"/>
    <lineage>
        <taxon>Eukaryota</taxon>
        <taxon>Metazoa</taxon>
        <taxon>Ecdysozoa</taxon>
        <taxon>Arthropoda</taxon>
        <taxon>Hexapoda</taxon>
        <taxon>Collembola</taxon>
        <taxon>Entomobryomorpha</taxon>
        <taxon>Entomobryoidea</taxon>
        <taxon>Orchesellidae</taxon>
        <taxon>Orchesellinae</taxon>
        <taxon>Orchesella</taxon>
    </lineage>
</organism>
<keyword evidence="2" id="KW-0445">Lipid transport</keyword>
<dbReference type="InterPro" id="IPR011993">
    <property type="entry name" value="PH-like_dom_sf"/>
</dbReference>
<sequence length="275" mass="30134">MQAGTGNLKFCQPCEGQLYKYTNVMKGWQYRWFVLNPDKGTFEYYVSDTDKLQMNNRPRGALHLAGAVISPSEEDSHTFVVNSASGDVYKLRAADARERQSWITRLRIVAERHSHALAQTNSPLVSREHGSSTARMVPTNLSILDAFAQVQEWLHKAEISCQEVGISIDRFPISGSGTKSTDPDLLILKATSQTTLGNLQECLYALQMQQRATVKAEMQATSSSSSKHFQSYTSPVAMSSSSTPVTPTSASFTTSHRPSSSVSSSGAKSVHFSAN</sequence>
<reference evidence="6 7" key="1">
    <citation type="journal article" date="2016" name="Genome Biol. Evol.">
        <title>Gene Family Evolution Reflects Adaptation to Soil Environmental Stressors in the Genome of the Collembolan Orchesella cincta.</title>
        <authorList>
            <person name="Faddeeva-Vakhrusheva A."/>
            <person name="Derks M.F."/>
            <person name="Anvar S.Y."/>
            <person name="Agamennone V."/>
            <person name="Suring W."/>
            <person name="Smit S."/>
            <person name="van Straalen N.M."/>
            <person name="Roelofs D."/>
        </authorList>
    </citation>
    <scope>NUCLEOTIDE SEQUENCE [LARGE SCALE GENOMIC DNA]</scope>
    <source>
        <tissue evidence="6">Mixed pool</tissue>
    </source>
</reference>
<dbReference type="GO" id="GO:0016020">
    <property type="term" value="C:membrane"/>
    <property type="evidence" value="ECO:0007669"/>
    <property type="project" value="TreeGrafter"/>
</dbReference>
<feature type="region of interest" description="Disordered" evidence="4">
    <location>
        <begin position="235"/>
        <end position="275"/>
    </location>
</feature>
<dbReference type="AlphaFoldDB" id="A0A1D2MYH3"/>
<dbReference type="CDD" id="cd13291">
    <property type="entry name" value="PH_ORP10_ORP11"/>
    <property type="match status" value="1"/>
</dbReference>